<dbReference type="InterPro" id="IPR017900">
    <property type="entry name" value="4Fe4S_Fe_S_CS"/>
</dbReference>
<organism evidence="7 8">
    <name type="scientific">Afipia massiliensis</name>
    <dbReference type="NCBI Taxonomy" id="211460"/>
    <lineage>
        <taxon>Bacteria</taxon>
        <taxon>Pseudomonadati</taxon>
        <taxon>Pseudomonadota</taxon>
        <taxon>Alphaproteobacteria</taxon>
        <taxon>Hyphomicrobiales</taxon>
        <taxon>Nitrobacteraceae</taxon>
        <taxon>Afipia</taxon>
    </lineage>
</organism>
<evidence type="ECO:0000259" key="6">
    <source>
        <dbReference type="PROSITE" id="PS51379"/>
    </source>
</evidence>
<keyword evidence="3" id="KW-0560">Oxidoreductase</keyword>
<dbReference type="AlphaFoldDB" id="A0A4V6BFW9"/>
<dbReference type="InterPro" id="IPR051460">
    <property type="entry name" value="HdrC_iron-sulfur_subunit"/>
</dbReference>
<sequence length="437" mass="48240">MDFAEALDARMEEIASACTQCGKCFQACPMTVPAGIHGAEPSFVLSGLVDILRGKEGNAEAETWASVCSSSGNCIEACDYGVNPRTMVRLAQFASTRRREGESVKNNAMKSFRAMAKAVRVVSRMQLDASLIDELQSTPGRKKLEAPPDVSLYTGCNIHKTPHILILCLEVIRAMGLTYEVVGGPSACCGLFQFHAGDAETSGRAGLSTLNQIEAIGAGEKLSWCPSCQTQFQDVIIPNRKRMTGEGDFALTPFFLFLERHIDQLKKLFIHPVRKRVALNERPGEPHVIRAVKRILTEIPELEFVELDVQRAGLMSNYLTVTPLFKDELREKEFRAAADAGVTTLATIYHACHRELCHYEKTVTFEIINVMELIGESIGVKAEDIYKRLKMMDEVEAMMADCADLIKSHGLDPNEARDVLLADQLAANPLQGRFVGR</sequence>
<comment type="caution">
    <text evidence="7">The sequence shown here is derived from an EMBL/GenBank/DDBJ whole genome shotgun (WGS) entry which is preliminary data.</text>
</comment>
<dbReference type="STRING" id="211460.YH63_13760"/>
<evidence type="ECO:0000256" key="4">
    <source>
        <dbReference type="ARBA" id="ARBA00023004"/>
    </source>
</evidence>
<dbReference type="PROSITE" id="PS51379">
    <property type="entry name" value="4FE4S_FER_2"/>
    <property type="match status" value="1"/>
</dbReference>
<evidence type="ECO:0000256" key="2">
    <source>
        <dbReference type="ARBA" id="ARBA00022723"/>
    </source>
</evidence>
<evidence type="ECO:0000256" key="3">
    <source>
        <dbReference type="ARBA" id="ARBA00023002"/>
    </source>
</evidence>
<name>A0A4V6BFW9_9BRAD</name>
<dbReference type="SUPFAM" id="SSF54862">
    <property type="entry name" value="4Fe-4S ferredoxins"/>
    <property type="match status" value="1"/>
</dbReference>
<dbReference type="GO" id="GO:0046872">
    <property type="term" value="F:metal ion binding"/>
    <property type="evidence" value="ECO:0007669"/>
    <property type="project" value="UniProtKB-KW"/>
</dbReference>
<dbReference type="GO" id="GO:0005886">
    <property type="term" value="C:plasma membrane"/>
    <property type="evidence" value="ECO:0007669"/>
    <property type="project" value="TreeGrafter"/>
</dbReference>
<dbReference type="PANTHER" id="PTHR43255">
    <property type="entry name" value="IRON-SULFUR-BINDING OXIDOREDUCTASE FADF-RELATED-RELATED"/>
    <property type="match status" value="1"/>
</dbReference>
<keyword evidence="8" id="KW-1185">Reference proteome</keyword>
<dbReference type="InterPro" id="IPR004017">
    <property type="entry name" value="Cys_rich_dom"/>
</dbReference>
<keyword evidence="4" id="KW-0408">Iron</keyword>
<proteinExistence type="predicted"/>
<gene>
    <name evidence="7" type="ORF">YH63_005140</name>
</gene>
<dbReference type="GO" id="GO:0051539">
    <property type="term" value="F:4 iron, 4 sulfur cluster binding"/>
    <property type="evidence" value="ECO:0007669"/>
    <property type="project" value="UniProtKB-KW"/>
</dbReference>
<dbReference type="PANTHER" id="PTHR43255:SF1">
    <property type="entry name" value="IRON-SULFUR-BINDING OXIDOREDUCTASE FADF-RELATED"/>
    <property type="match status" value="1"/>
</dbReference>
<evidence type="ECO:0000256" key="5">
    <source>
        <dbReference type="ARBA" id="ARBA00023014"/>
    </source>
</evidence>
<dbReference type="Pfam" id="PF02754">
    <property type="entry name" value="CCG"/>
    <property type="match status" value="1"/>
</dbReference>
<feature type="domain" description="4Fe-4S ferredoxin-type" evidence="6">
    <location>
        <begin position="9"/>
        <end position="38"/>
    </location>
</feature>
<dbReference type="PROSITE" id="PS00198">
    <property type="entry name" value="4FE4S_FER_1"/>
    <property type="match status" value="1"/>
</dbReference>
<dbReference type="Pfam" id="PF13237">
    <property type="entry name" value="Fer4_10"/>
    <property type="match status" value="1"/>
</dbReference>
<evidence type="ECO:0000256" key="1">
    <source>
        <dbReference type="ARBA" id="ARBA00022485"/>
    </source>
</evidence>
<accession>A0A4V6BFW9</accession>
<dbReference type="RefSeq" id="WP_046828529.1">
    <property type="nucleotide sequence ID" value="NZ_LBIA02000001.1"/>
</dbReference>
<dbReference type="InterPro" id="IPR017896">
    <property type="entry name" value="4Fe4S_Fe-S-bd"/>
</dbReference>
<dbReference type="Proteomes" id="UP000034832">
    <property type="component" value="Unassembled WGS sequence"/>
</dbReference>
<keyword evidence="5" id="KW-0411">Iron-sulfur</keyword>
<protein>
    <submittedName>
        <fullName evidence="7">(Fe-S)-binding protein</fullName>
    </submittedName>
</protein>
<evidence type="ECO:0000313" key="7">
    <source>
        <dbReference type="EMBL" id="TKT70843.1"/>
    </source>
</evidence>
<keyword evidence="2" id="KW-0479">Metal-binding</keyword>
<dbReference type="EMBL" id="LBIA02000001">
    <property type="protein sequence ID" value="TKT70843.1"/>
    <property type="molecule type" value="Genomic_DNA"/>
</dbReference>
<evidence type="ECO:0000313" key="8">
    <source>
        <dbReference type="Proteomes" id="UP000034832"/>
    </source>
</evidence>
<dbReference type="GO" id="GO:0016491">
    <property type="term" value="F:oxidoreductase activity"/>
    <property type="evidence" value="ECO:0007669"/>
    <property type="project" value="UniProtKB-KW"/>
</dbReference>
<dbReference type="OrthoDB" id="9794954at2"/>
<reference evidence="7" key="1">
    <citation type="submission" date="2019-04" db="EMBL/GenBank/DDBJ databases">
        <title>Whole genome sequencing of cave bacteria.</title>
        <authorList>
            <person name="Gan H.M."/>
            <person name="Barton H."/>
            <person name="Savka M.A."/>
        </authorList>
    </citation>
    <scope>NUCLEOTIDE SEQUENCE [LARGE SCALE GENOMIC DNA]</scope>
    <source>
        <strain evidence="7">LC387</strain>
    </source>
</reference>
<keyword evidence="1" id="KW-0004">4Fe-4S</keyword>